<reference evidence="1 2" key="1">
    <citation type="journal article" date="2023" name="Int. J. Mol. Sci.">
        <title>De Novo Assembly and Annotation of 11 Diverse Shrub Willow (Salix) Genomes Reveals Novel Gene Organization in Sex-Linked Regions.</title>
        <authorList>
            <person name="Hyden B."/>
            <person name="Feng K."/>
            <person name="Yates T.B."/>
            <person name="Jawdy S."/>
            <person name="Cereghino C."/>
            <person name="Smart L.B."/>
            <person name="Muchero W."/>
        </authorList>
    </citation>
    <scope>NUCLEOTIDE SEQUENCE [LARGE SCALE GENOMIC DNA]</scope>
    <source>
        <tissue evidence="1">Shoot tip</tissue>
    </source>
</reference>
<protein>
    <submittedName>
        <fullName evidence="1">Uncharacterized protein</fullName>
    </submittedName>
</protein>
<dbReference type="EMBL" id="JAPFFJ010000003">
    <property type="protein sequence ID" value="KAJ6431970.1"/>
    <property type="molecule type" value="Genomic_DNA"/>
</dbReference>
<organism evidence="1 2">
    <name type="scientific">Salix udensis</name>
    <dbReference type="NCBI Taxonomy" id="889485"/>
    <lineage>
        <taxon>Eukaryota</taxon>
        <taxon>Viridiplantae</taxon>
        <taxon>Streptophyta</taxon>
        <taxon>Embryophyta</taxon>
        <taxon>Tracheophyta</taxon>
        <taxon>Spermatophyta</taxon>
        <taxon>Magnoliopsida</taxon>
        <taxon>eudicotyledons</taxon>
        <taxon>Gunneridae</taxon>
        <taxon>Pentapetalae</taxon>
        <taxon>rosids</taxon>
        <taxon>fabids</taxon>
        <taxon>Malpighiales</taxon>
        <taxon>Salicaceae</taxon>
        <taxon>Saliceae</taxon>
        <taxon>Salix</taxon>
    </lineage>
</organism>
<evidence type="ECO:0000313" key="2">
    <source>
        <dbReference type="Proteomes" id="UP001162972"/>
    </source>
</evidence>
<sequence>MVAGIIFGRVTHKNETADHVPCWVHVLPWVPGAPLAHQIAPPVNSPPPIKATRSHLSLTFFGMHRNAHSASRILAGILQNLKFISASSNRY</sequence>
<proteinExistence type="predicted"/>
<evidence type="ECO:0000313" key="1">
    <source>
        <dbReference type="EMBL" id="KAJ6431970.1"/>
    </source>
</evidence>
<accession>A0AAD6KZV5</accession>
<gene>
    <name evidence="1" type="ORF">OIU84_019277</name>
</gene>
<keyword evidence="2" id="KW-1185">Reference proteome</keyword>
<name>A0AAD6KZV5_9ROSI</name>
<comment type="caution">
    <text evidence="1">The sequence shown here is derived from an EMBL/GenBank/DDBJ whole genome shotgun (WGS) entry which is preliminary data.</text>
</comment>
<dbReference type="Proteomes" id="UP001162972">
    <property type="component" value="Chromosome 10"/>
</dbReference>
<dbReference type="AlphaFoldDB" id="A0AAD6KZV5"/>